<keyword evidence="8" id="KW-1185">Reference proteome</keyword>
<dbReference type="PANTHER" id="PTHR43229:SF3">
    <property type="entry name" value="ABC-TYPE MULTIDRUG TRANSPORT SYSTEM, PERMEASE COMPONENT"/>
    <property type="match status" value="1"/>
</dbReference>
<keyword evidence="3 5" id="KW-1133">Transmembrane helix</keyword>
<name>A0A841I3B1_9DEIO</name>
<dbReference type="Proteomes" id="UP000569951">
    <property type="component" value="Unassembled WGS sequence"/>
</dbReference>
<dbReference type="InterPro" id="IPR047817">
    <property type="entry name" value="ABC2_TM_bact-type"/>
</dbReference>
<dbReference type="PANTHER" id="PTHR43229">
    <property type="entry name" value="NODULATION PROTEIN J"/>
    <property type="match status" value="1"/>
</dbReference>
<evidence type="ECO:0000256" key="2">
    <source>
        <dbReference type="ARBA" id="ARBA00022692"/>
    </source>
</evidence>
<feature type="transmembrane region" description="Helical" evidence="5">
    <location>
        <begin position="143"/>
        <end position="162"/>
    </location>
</feature>
<reference evidence="7 8" key="1">
    <citation type="submission" date="2020-08" db="EMBL/GenBank/DDBJ databases">
        <title>Genomic Encyclopedia of Type Strains, Phase IV (KMG-IV): sequencing the most valuable type-strain genomes for metagenomic binning, comparative biology and taxonomic classification.</title>
        <authorList>
            <person name="Goeker M."/>
        </authorList>
    </citation>
    <scope>NUCLEOTIDE SEQUENCE [LARGE SCALE GENOMIC DNA]</scope>
    <source>
        <strain evidence="7 8">DSM 21458</strain>
    </source>
</reference>
<keyword evidence="5" id="KW-1003">Cell membrane</keyword>
<keyword evidence="5" id="KW-0813">Transport</keyword>
<feature type="transmembrane region" description="Helical" evidence="5">
    <location>
        <begin position="227"/>
        <end position="250"/>
    </location>
</feature>
<dbReference type="InterPro" id="IPR051784">
    <property type="entry name" value="Nod_factor_ABC_transporter"/>
</dbReference>
<gene>
    <name evidence="7" type="ORF">HNR42_002986</name>
</gene>
<dbReference type="InterPro" id="IPR013525">
    <property type="entry name" value="ABC2_TM"/>
</dbReference>
<keyword evidence="4 5" id="KW-0472">Membrane</keyword>
<dbReference type="Pfam" id="PF01061">
    <property type="entry name" value="ABC2_membrane"/>
    <property type="match status" value="1"/>
</dbReference>
<dbReference type="EMBL" id="JACHHG010000012">
    <property type="protein sequence ID" value="MBB6099536.1"/>
    <property type="molecule type" value="Genomic_DNA"/>
</dbReference>
<feature type="transmembrane region" description="Helical" evidence="5">
    <location>
        <begin position="116"/>
        <end position="137"/>
    </location>
</feature>
<comment type="caution">
    <text evidence="7">The sequence shown here is derived from an EMBL/GenBank/DDBJ whole genome shotgun (WGS) entry which is preliminary data.</text>
</comment>
<evidence type="ECO:0000256" key="3">
    <source>
        <dbReference type="ARBA" id="ARBA00022989"/>
    </source>
</evidence>
<evidence type="ECO:0000313" key="7">
    <source>
        <dbReference type="EMBL" id="MBB6099536.1"/>
    </source>
</evidence>
<dbReference type="InterPro" id="IPR000412">
    <property type="entry name" value="ABC_2_transport"/>
</dbReference>
<dbReference type="RefSeq" id="WP_183988284.1">
    <property type="nucleotide sequence ID" value="NZ_JACHHG010000012.1"/>
</dbReference>
<sequence length="255" mass="27776">MIKTLRDTQTVFMREMTLVLRDPFSLIFSLLQPLVFLILFGPLLSGALSSGAFSAEASLQWFVPGVLVMIALFGTSATGSNLLYEMQTGSYERMLVTPLSRPSLLLGRALKEMAPLMIQAALIALALLPFGFVIYPAQALTGLLLLGIFGSGWGALSYTLAIASRHREWLFWSVYTTLQFPLLILSGMMLPLEAGPAWMQVASRFNPLTYMVNAERALFAGRFDDPAVLHGVLAATLTCAVGLVIGVRAIRRSTV</sequence>
<evidence type="ECO:0000259" key="6">
    <source>
        <dbReference type="PROSITE" id="PS51012"/>
    </source>
</evidence>
<evidence type="ECO:0000313" key="8">
    <source>
        <dbReference type="Proteomes" id="UP000569951"/>
    </source>
</evidence>
<protein>
    <recommendedName>
        <fullName evidence="5">Transport permease protein</fullName>
    </recommendedName>
</protein>
<keyword evidence="2 5" id="KW-0812">Transmembrane</keyword>
<accession>A0A841I3B1</accession>
<dbReference type="GO" id="GO:0043190">
    <property type="term" value="C:ATP-binding cassette (ABC) transporter complex"/>
    <property type="evidence" value="ECO:0007669"/>
    <property type="project" value="InterPro"/>
</dbReference>
<evidence type="ECO:0000256" key="4">
    <source>
        <dbReference type="ARBA" id="ARBA00023136"/>
    </source>
</evidence>
<feature type="transmembrane region" description="Helical" evidence="5">
    <location>
        <begin position="61"/>
        <end position="84"/>
    </location>
</feature>
<feature type="transmembrane region" description="Helical" evidence="5">
    <location>
        <begin position="169"/>
        <end position="190"/>
    </location>
</feature>
<proteinExistence type="inferred from homology"/>
<evidence type="ECO:0000256" key="5">
    <source>
        <dbReference type="RuleBase" id="RU361157"/>
    </source>
</evidence>
<dbReference type="PIRSF" id="PIRSF006648">
    <property type="entry name" value="DrrB"/>
    <property type="match status" value="1"/>
</dbReference>
<dbReference type="GO" id="GO:0140359">
    <property type="term" value="F:ABC-type transporter activity"/>
    <property type="evidence" value="ECO:0007669"/>
    <property type="project" value="InterPro"/>
</dbReference>
<dbReference type="PROSITE" id="PS51012">
    <property type="entry name" value="ABC_TM2"/>
    <property type="match status" value="1"/>
</dbReference>
<organism evidence="7 8">
    <name type="scientific">Deinobacterium chartae</name>
    <dbReference type="NCBI Taxonomy" id="521158"/>
    <lineage>
        <taxon>Bacteria</taxon>
        <taxon>Thermotogati</taxon>
        <taxon>Deinococcota</taxon>
        <taxon>Deinococci</taxon>
        <taxon>Deinococcales</taxon>
        <taxon>Deinococcaceae</taxon>
        <taxon>Deinobacterium</taxon>
    </lineage>
</organism>
<comment type="subcellular location">
    <subcellularLocation>
        <location evidence="5">Cell membrane</location>
        <topology evidence="5">Multi-pass membrane protein</topology>
    </subcellularLocation>
    <subcellularLocation>
        <location evidence="1">Membrane</location>
        <topology evidence="1">Multi-pass membrane protein</topology>
    </subcellularLocation>
</comment>
<evidence type="ECO:0000256" key="1">
    <source>
        <dbReference type="ARBA" id="ARBA00004141"/>
    </source>
</evidence>
<feature type="transmembrane region" description="Helical" evidence="5">
    <location>
        <begin position="23"/>
        <end position="41"/>
    </location>
</feature>
<feature type="domain" description="ABC transmembrane type-2" evidence="6">
    <location>
        <begin position="24"/>
        <end position="253"/>
    </location>
</feature>
<dbReference type="AlphaFoldDB" id="A0A841I3B1"/>
<comment type="similarity">
    <text evidence="5">Belongs to the ABC-2 integral membrane protein family.</text>
</comment>